<proteinExistence type="predicted"/>
<dbReference type="InterPro" id="IPR012171">
    <property type="entry name" value="Fatty_acid_desaturase"/>
</dbReference>
<protein>
    <submittedName>
        <fullName evidence="3">Acyl-CoA desaturase</fullName>
    </submittedName>
</protein>
<dbReference type="PANTHER" id="PTHR19353">
    <property type="entry name" value="FATTY ACID DESATURASE 2"/>
    <property type="match status" value="1"/>
</dbReference>
<dbReference type="InterPro" id="IPR005804">
    <property type="entry name" value="FA_desaturase_dom"/>
</dbReference>
<feature type="transmembrane region" description="Helical" evidence="1">
    <location>
        <begin position="225"/>
        <end position="246"/>
    </location>
</feature>
<dbReference type="GO" id="GO:0016020">
    <property type="term" value="C:membrane"/>
    <property type="evidence" value="ECO:0007669"/>
    <property type="project" value="TreeGrafter"/>
</dbReference>
<organism evidence="3 4">
    <name type="scientific">Archangium gephyra</name>
    <dbReference type="NCBI Taxonomy" id="48"/>
    <lineage>
        <taxon>Bacteria</taxon>
        <taxon>Pseudomonadati</taxon>
        <taxon>Myxococcota</taxon>
        <taxon>Myxococcia</taxon>
        <taxon>Myxococcales</taxon>
        <taxon>Cystobacterineae</taxon>
        <taxon>Archangiaceae</taxon>
        <taxon>Archangium</taxon>
    </lineage>
</organism>
<feature type="transmembrane region" description="Helical" evidence="1">
    <location>
        <begin position="45"/>
        <end position="68"/>
    </location>
</feature>
<feature type="transmembrane region" description="Helical" evidence="1">
    <location>
        <begin position="199"/>
        <end position="219"/>
    </location>
</feature>
<dbReference type="GO" id="GO:0008610">
    <property type="term" value="P:lipid biosynthetic process"/>
    <property type="evidence" value="ECO:0007669"/>
    <property type="project" value="UniProtKB-ARBA"/>
</dbReference>
<gene>
    <name evidence="3" type="ORF">DI536_30605</name>
</gene>
<reference evidence="3 4" key="1">
    <citation type="submission" date="2017-08" db="EMBL/GenBank/DDBJ databases">
        <title>Infants hospitalized years apart are colonized by the same room-sourced microbial strains.</title>
        <authorList>
            <person name="Brooks B."/>
            <person name="Olm M.R."/>
            <person name="Firek B.A."/>
            <person name="Baker R."/>
            <person name="Thomas B.C."/>
            <person name="Morowitz M.J."/>
            <person name="Banfield J.F."/>
        </authorList>
    </citation>
    <scope>NUCLEOTIDE SEQUENCE [LARGE SCALE GENOMIC DNA]</scope>
    <source>
        <strain evidence="3">S2_003_000_R2_14</strain>
    </source>
</reference>
<evidence type="ECO:0000259" key="2">
    <source>
        <dbReference type="Pfam" id="PF00487"/>
    </source>
</evidence>
<dbReference type="EMBL" id="QFQP01000039">
    <property type="protein sequence ID" value="PZR06287.1"/>
    <property type="molecule type" value="Genomic_DNA"/>
</dbReference>
<name>A0A2W5SX28_9BACT</name>
<comment type="caution">
    <text evidence="3">The sequence shown here is derived from an EMBL/GenBank/DDBJ whole genome shotgun (WGS) entry which is preliminary data.</text>
</comment>
<accession>A0A2W5SX28</accession>
<evidence type="ECO:0000313" key="4">
    <source>
        <dbReference type="Proteomes" id="UP000249061"/>
    </source>
</evidence>
<keyword evidence="1" id="KW-0812">Transmembrane</keyword>
<dbReference type="PANTHER" id="PTHR19353:SF19">
    <property type="entry name" value="DELTA(5) FATTY ACID DESATURASE C-RELATED"/>
    <property type="match status" value="1"/>
</dbReference>
<dbReference type="CDD" id="cd03506">
    <property type="entry name" value="Delta6-FADS-like"/>
    <property type="match status" value="1"/>
</dbReference>
<keyword evidence="1" id="KW-1133">Transmembrane helix</keyword>
<evidence type="ECO:0000256" key="1">
    <source>
        <dbReference type="SAM" id="Phobius"/>
    </source>
</evidence>
<feature type="transmembrane region" description="Helical" evidence="1">
    <location>
        <begin position="161"/>
        <end position="179"/>
    </location>
</feature>
<dbReference type="Pfam" id="PF00487">
    <property type="entry name" value="FA_desaturase"/>
    <property type="match status" value="1"/>
</dbReference>
<evidence type="ECO:0000313" key="3">
    <source>
        <dbReference type="EMBL" id="PZR06287.1"/>
    </source>
</evidence>
<dbReference type="AlphaFoldDB" id="A0A2W5SX28"/>
<feature type="domain" description="Fatty acid desaturase" evidence="2">
    <location>
        <begin position="65"/>
        <end position="332"/>
    </location>
</feature>
<dbReference type="PIRSF" id="PIRSF015921">
    <property type="entry name" value="FA_sphinglp_des"/>
    <property type="match status" value="1"/>
</dbReference>
<dbReference type="GO" id="GO:0016717">
    <property type="term" value="F:oxidoreductase activity, acting on paired donors, with oxidation of a pair of donors resulting in the reduction of molecular oxygen to two molecules of water"/>
    <property type="evidence" value="ECO:0007669"/>
    <property type="project" value="TreeGrafter"/>
</dbReference>
<dbReference type="Proteomes" id="UP000249061">
    <property type="component" value="Unassembled WGS sequence"/>
</dbReference>
<sequence>MTSATAKPTFSSTDSSFKRELFAAVDAHFANGRSRNATAGYYAKAVFWLASTFGLWGVLSFVAMPWWLAIPLSLLAGFSMSQVGFNVGHDAIHGSLSNKRWVNALFSRSFEIMGASSKMWAWAHNVVHHTYTNVPGTDHDLEPGFYLHLYRREGRGFLHRFQHVYAWALYALTMFVWVFKKDFVQLAERGEATTKKDVVDVIIGKLVHFSFWLVVPMVFGVNAWWQVLIGYAMVLAMCGFTAAVVFQLAHVVEGPSFPTAPTGSLDDDFWTHQLKTTANFAPRNALATFLTGGLNHQVEHHLFPRICHAHYGELSVLVEQVARKHGLPYHSSPTFWGAMASHARWLKAMGASDEKAATPPGIPAAV</sequence>
<keyword evidence="1" id="KW-0472">Membrane</keyword>